<dbReference type="EMBL" id="RXPE01000001">
    <property type="protein sequence ID" value="RTR30977.1"/>
    <property type="molecule type" value="Genomic_DNA"/>
</dbReference>
<sequence length="150" mass="16377">MYQSAAFFLGVALLLGLSLWLWATADDVRGWQTWLFRAGHQVLSVEDQPGGSRSVAFVLRPGEEVGRAVQGCAHSFGKMLLQDGTFVHCVAYGSAADAEMALLHPELVCEQGRAVQMTYASAQDAQILVNRGEACAPQPNYLPEYVRPYT</sequence>
<protein>
    <submittedName>
        <fullName evidence="1">Uncharacterized protein</fullName>
    </submittedName>
</protein>
<dbReference type="AlphaFoldDB" id="A0A3S0JXC8"/>
<gene>
    <name evidence="1" type="ORF">EJ104_01505</name>
</gene>
<proteinExistence type="predicted"/>
<organism evidence="1 2">
    <name type="scientific">Deinococcus radiophilus</name>
    <dbReference type="NCBI Taxonomy" id="32062"/>
    <lineage>
        <taxon>Bacteria</taxon>
        <taxon>Thermotogati</taxon>
        <taxon>Deinococcota</taxon>
        <taxon>Deinococci</taxon>
        <taxon>Deinococcales</taxon>
        <taxon>Deinococcaceae</taxon>
        <taxon>Deinococcus</taxon>
    </lineage>
</organism>
<keyword evidence="2" id="KW-1185">Reference proteome</keyword>
<comment type="caution">
    <text evidence="1">The sequence shown here is derived from an EMBL/GenBank/DDBJ whole genome shotgun (WGS) entry which is preliminary data.</text>
</comment>
<accession>A0A3S0JXC8</accession>
<name>A0A3S0JXC8_9DEIO</name>
<reference evidence="1 2" key="1">
    <citation type="submission" date="2018-12" db="EMBL/GenBank/DDBJ databases">
        <title>Deinococcus radiophilus ATCC 27603 genome sequencing and assembly.</title>
        <authorList>
            <person name="Maclea K.S."/>
            <person name="Maynard C.R."/>
        </authorList>
    </citation>
    <scope>NUCLEOTIDE SEQUENCE [LARGE SCALE GENOMIC DNA]</scope>
    <source>
        <strain evidence="1 2">ATCC 27603</strain>
    </source>
</reference>
<evidence type="ECO:0000313" key="2">
    <source>
        <dbReference type="Proteomes" id="UP000277766"/>
    </source>
</evidence>
<evidence type="ECO:0000313" key="1">
    <source>
        <dbReference type="EMBL" id="RTR30977.1"/>
    </source>
</evidence>
<dbReference type="Proteomes" id="UP000277766">
    <property type="component" value="Unassembled WGS sequence"/>
</dbReference>
<dbReference type="OrthoDB" id="9883978at2"/>